<evidence type="ECO:0000313" key="2">
    <source>
        <dbReference type="Proteomes" id="UP000004994"/>
    </source>
</evidence>
<reference evidence="1" key="1">
    <citation type="journal article" date="2012" name="Nature">
        <title>The tomato genome sequence provides insights into fleshy fruit evolution.</title>
        <authorList>
            <consortium name="Tomato Genome Consortium"/>
        </authorList>
    </citation>
    <scope>NUCLEOTIDE SEQUENCE [LARGE SCALE GENOMIC DNA]</scope>
    <source>
        <strain evidence="1">cv. Heinz 1706</strain>
    </source>
</reference>
<dbReference type="EnsemblPlants" id="Solyc01g049950.1.1">
    <property type="protein sequence ID" value="Solyc01g049950.1.1.1"/>
    <property type="gene ID" value="Solyc01g049950.1"/>
</dbReference>
<dbReference type="InParanoid" id="A0A3Q7EDN2"/>
<keyword evidence="2" id="KW-1185">Reference proteome</keyword>
<proteinExistence type="predicted"/>
<accession>A0A3Q7EDN2</accession>
<reference evidence="1" key="2">
    <citation type="submission" date="2019-01" db="UniProtKB">
        <authorList>
            <consortium name="EnsemblPlants"/>
        </authorList>
    </citation>
    <scope>IDENTIFICATION</scope>
    <source>
        <strain evidence="1">cv. Heinz 1706</strain>
    </source>
</reference>
<dbReference type="PaxDb" id="4081-Solyc01g049950.1.1"/>
<dbReference type="Gramene" id="Solyc01g049950.1.1">
    <property type="protein sequence ID" value="Solyc01g049950.1.1.1"/>
    <property type="gene ID" value="Solyc01g049950.1"/>
</dbReference>
<name>A0A3Q7EDN2_SOLLC</name>
<protein>
    <submittedName>
        <fullName evidence="1">Uncharacterized protein</fullName>
    </submittedName>
</protein>
<dbReference type="Proteomes" id="UP000004994">
    <property type="component" value="Chromosome 1"/>
</dbReference>
<dbReference type="STRING" id="4081.A0A3Q7EDN2"/>
<sequence>MEVIRSCKIIVVPKTTPSIKNGKLPMEIPFGKKLKQRVSTGKLFRFKPFLGSNNDIRIC</sequence>
<evidence type="ECO:0000313" key="1">
    <source>
        <dbReference type="EnsemblPlants" id="Solyc01g049950.1.1.1"/>
    </source>
</evidence>
<organism evidence="1">
    <name type="scientific">Solanum lycopersicum</name>
    <name type="common">Tomato</name>
    <name type="synonym">Lycopersicon esculentum</name>
    <dbReference type="NCBI Taxonomy" id="4081"/>
    <lineage>
        <taxon>Eukaryota</taxon>
        <taxon>Viridiplantae</taxon>
        <taxon>Streptophyta</taxon>
        <taxon>Embryophyta</taxon>
        <taxon>Tracheophyta</taxon>
        <taxon>Spermatophyta</taxon>
        <taxon>Magnoliopsida</taxon>
        <taxon>eudicotyledons</taxon>
        <taxon>Gunneridae</taxon>
        <taxon>Pentapetalae</taxon>
        <taxon>asterids</taxon>
        <taxon>lamiids</taxon>
        <taxon>Solanales</taxon>
        <taxon>Solanaceae</taxon>
        <taxon>Solanoideae</taxon>
        <taxon>Solaneae</taxon>
        <taxon>Solanum</taxon>
        <taxon>Solanum subgen. Lycopersicon</taxon>
    </lineage>
</organism>
<dbReference type="AlphaFoldDB" id="A0A3Q7EDN2"/>